<dbReference type="AlphaFoldDB" id="A0A939HG21"/>
<feature type="compositionally biased region" description="Polar residues" evidence="1">
    <location>
        <begin position="294"/>
        <end position="310"/>
    </location>
</feature>
<feature type="domain" description="DUF7847" evidence="3">
    <location>
        <begin position="27"/>
        <end position="254"/>
    </location>
</feature>
<feature type="transmembrane region" description="Helical" evidence="2">
    <location>
        <begin position="183"/>
        <end position="208"/>
    </location>
</feature>
<keyword evidence="2" id="KW-1133">Transmembrane helix</keyword>
<reference evidence="4" key="1">
    <citation type="submission" date="2021-03" db="EMBL/GenBank/DDBJ databases">
        <title>A new species, PO-11, isolated from a karst cave deposit.</title>
        <authorList>
            <person name="Zhaoxiaoyong W."/>
        </authorList>
    </citation>
    <scope>NUCLEOTIDE SEQUENCE</scope>
    <source>
        <strain evidence="4">PO-11</strain>
    </source>
</reference>
<evidence type="ECO:0000313" key="5">
    <source>
        <dbReference type="Proteomes" id="UP000664164"/>
    </source>
</evidence>
<dbReference type="Proteomes" id="UP000664164">
    <property type="component" value="Unassembled WGS sequence"/>
</dbReference>
<feature type="transmembrane region" description="Helical" evidence="2">
    <location>
        <begin position="124"/>
        <end position="149"/>
    </location>
</feature>
<organism evidence="4 5">
    <name type="scientific">Arthrobacter cavernae</name>
    <dbReference type="NCBI Taxonomy" id="2817681"/>
    <lineage>
        <taxon>Bacteria</taxon>
        <taxon>Bacillati</taxon>
        <taxon>Actinomycetota</taxon>
        <taxon>Actinomycetes</taxon>
        <taxon>Micrococcales</taxon>
        <taxon>Micrococcaceae</taxon>
        <taxon>Arthrobacter</taxon>
    </lineage>
</organism>
<feature type="transmembrane region" description="Helical" evidence="2">
    <location>
        <begin position="228"/>
        <end position="253"/>
    </location>
</feature>
<dbReference type="EMBL" id="JAFNLL010000004">
    <property type="protein sequence ID" value="MBO1266825.1"/>
    <property type="molecule type" value="Genomic_DNA"/>
</dbReference>
<evidence type="ECO:0000259" key="3">
    <source>
        <dbReference type="Pfam" id="PF25231"/>
    </source>
</evidence>
<sequence length="322" mass="33647">MFGSALIFQVISTGLVGVISMMTLGLAGRIPYMDPESMDELLGPLLGIVMAGLGAAVLSAFLGSVLQGVMVVPVSRSVLNRRTGFKQMWTLTGSRIWPLLGVAALLTFGSLLAGAAFVGLSALLLVALGPAGLVLVFLLGLGVLVAFLWMAMRLLVAPAVVVVEEAGVYESLLRSWRLTKNNWWRIFGIVVVIVLMIGLISNIVQIPLSLAAGGIASVVSPHGGEEAFTSTSIILTIVSLVVTALIGAVGFAYQSSANALIYFDLRMRRDGLDVELLRLLESGAEADGIPGRRPSTSSRGASWPNGNGSWPGTPPGQGHPTA</sequence>
<comment type="caution">
    <text evidence="4">The sequence shown here is derived from an EMBL/GenBank/DDBJ whole genome shotgun (WGS) entry which is preliminary data.</text>
</comment>
<accession>A0A939HG21</accession>
<evidence type="ECO:0000256" key="2">
    <source>
        <dbReference type="SAM" id="Phobius"/>
    </source>
</evidence>
<keyword evidence="2" id="KW-0472">Membrane</keyword>
<dbReference type="InterPro" id="IPR057169">
    <property type="entry name" value="DUF7847"/>
</dbReference>
<evidence type="ECO:0000256" key="1">
    <source>
        <dbReference type="SAM" id="MobiDB-lite"/>
    </source>
</evidence>
<keyword evidence="5" id="KW-1185">Reference proteome</keyword>
<dbReference type="Pfam" id="PF25231">
    <property type="entry name" value="DUF7847"/>
    <property type="match status" value="1"/>
</dbReference>
<name>A0A939HG21_9MICC</name>
<feature type="transmembrane region" description="Helical" evidence="2">
    <location>
        <begin position="7"/>
        <end position="28"/>
    </location>
</feature>
<proteinExistence type="predicted"/>
<keyword evidence="2" id="KW-0812">Transmembrane</keyword>
<feature type="region of interest" description="Disordered" evidence="1">
    <location>
        <begin position="287"/>
        <end position="322"/>
    </location>
</feature>
<gene>
    <name evidence="4" type="ORF">J1902_02310</name>
</gene>
<feature type="transmembrane region" description="Helical" evidence="2">
    <location>
        <begin position="48"/>
        <end position="75"/>
    </location>
</feature>
<protein>
    <submittedName>
        <fullName evidence="4">Glycerophosphoryl diester phosphodiesterase membrane domain-containing protein</fullName>
    </submittedName>
</protein>
<feature type="transmembrane region" description="Helical" evidence="2">
    <location>
        <begin position="96"/>
        <end position="118"/>
    </location>
</feature>
<evidence type="ECO:0000313" key="4">
    <source>
        <dbReference type="EMBL" id="MBO1266825.1"/>
    </source>
</evidence>